<keyword evidence="1" id="KW-0413">Isomerase</keyword>
<dbReference type="InterPro" id="IPR036237">
    <property type="entry name" value="Xyl_isomerase-like_sf"/>
</dbReference>
<protein>
    <submittedName>
        <fullName evidence="1">Sugar phosphate isomerase/epimerase</fullName>
    </submittedName>
</protein>
<dbReference type="NCBIfam" id="NF041277">
    <property type="entry name" value="coba_remo_CbiR"/>
    <property type="match status" value="1"/>
</dbReference>
<comment type="caution">
    <text evidence="1">The sequence shown here is derived from an EMBL/GenBank/DDBJ whole genome shotgun (WGS) entry which is preliminary data.</text>
</comment>
<organism evidence="1 2">
    <name type="scientific">Candidatus Desulfovibrio intestinavium</name>
    <dbReference type="NCBI Taxonomy" id="2838534"/>
    <lineage>
        <taxon>Bacteria</taxon>
        <taxon>Pseudomonadati</taxon>
        <taxon>Thermodesulfobacteriota</taxon>
        <taxon>Desulfovibrionia</taxon>
        <taxon>Desulfovibrionales</taxon>
        <taxon>Desulfovibrionaceae</taxon>
        <taxon>Desulfovibrio</taxon>
    </lineage>
</organism>
<dbReference type="AlphaFoldDB" id="A0A9D2KPU0"/>
<dbReference type="Proteomes" id="UP000823821">
    <property type="component" value="Unassembled WGS sequence"/>
</dbReference>
<dbReference type="Gene3D" id="3.20.20.150">
    <property type="entry name" value="Divalent-metal-dependent TIM barrel enzymes"/>
    <property type="match status" value="1"/>
</dbReference>
<name>A0A9D2KPU0_9BACT</name>
<reference evidence="1" key="2">
    <citation type="submission" date="2021-04" db="EMBL/GenBank/DDBJ databases">
        <authorList>
            <person name="Gilroy R."/>
        </authorList>
    </citation>
    <scope>NUCLEOTIDE SEQUENCE</scope>
    <source>
        <strain evidence="1">5032</strain>
    </source>
</reference>
<reference evidence="1" key="1">
    <citation type="journal article" date="2021" name="PeerJ">
        <title>Extensive microbial diversity within the chicken gut microbiome revealed by metagenomics and culture.</title>
        <authorList>
            <person name="Gilroy R."/>
            <person name="Ravi A."/>
            <person name="Getino M."/>
            <person name="Pursley I."/>
            <person name="Horton D.L."/>
            <person name="Alikhan N.F."/>
            <person name="Baker D."/>
            <person name="Gharbi K."/>
            <person name="Hall N."/>
            <person name="Watson M."/>
            <person name="Adriaenssens E.M."/>
            <person name="Foster-Nyarko E."/>
            <person name="Jarju S."/>
            <person name="Secka A."/>
            <person name="Antonio M."/>
            <person name="Oren A."/>
            <person name="Chaudhuri R.R."/>
            <person name="La Ragione R."/>
            <person name="Hildebrand F."/>
            <person name="Pallen M.J."/>
        </authorList>
    </citation>
    <scope>NUCLEOTIDE SEQUENCE</scope>
    <source>
        <strain evidence="1">5032</strain>
    </source>
</reference>
<dbReference type="GO" id="GO:0016853">
    <property type="term" value="F:isomerase activity"/>
    <property type="evidence" value="ECO:0007669"/>
    <property type="project" value="UniProtKB-KW"/>
</dbReference>
<evidence type="ECO:0000313" key="1">
    <source>
        <dbReference type="EMBL" id="HJA79122.1"/>
    </source>
</evidence>
<proteinExistence type="predicted"/>
<dbReference type="EMBL" id="DWZD01000039">
    <property type="protein sequence ID" value="HJA79122.1"/>
    <property type="molecule type" value="Genomic_DNA"/>
</dbReference>
<accession>A0A9D2KPU0</accession>
<sequence>MAENARFLAGRVAEVALCLFENAACLAYTENDLPPDLRDLPLRWHVHLPFDLPWPDSPGAAACRPALDNVQRLMDKIARLAPHCAVMHAPPGCLDTRQELLRHAGRFWREHQDIPLLLENTRDCDVRELGEGFLEEAGLGFCLDVGHLLGYAQHALRKSSLPSRASLIHWSAPCGRDAHAALTRFSPEELTLLAELTPRLSAQAAHLLEIFCWQALEESLPVLARLLSAPA</sequence>
<evidence type="ECO:0000313" key="2">
    <source>
        <dbReference type="Proteomes" id="UP000823821"/>
    </source>
</evidence>
<gene>
    <name evidence="1" type="ORF">H9784_06065</name>
</gene>
<dbReference type="SUPFAM" id="SSF51658">
    <property type="entry name" value="Xylose isomerase-like"/>
    <property type="match status" value="1"/>
</dbReference>